<dbReference type="GO" id="GO:0006915">
    <property type="term" value="P:apoptotic process"/>
    <property type="evidence" value="ECO:0007669"/>
    <property type="project" value="UniProtKB-KW"/>
</dbReference>
<dbReference type="EMBL" id="NHYE01001251">
    <property type="protein sequence ID" value="PPQ97432.1"/>
    <property type="molecule type" value="Genomic_DNA"/>
</dbReference>
<dbReference type="PANTHER" id="PTHR48104">
    <property type="entry name" value="METACASPASE-4"/>
    <property type="match status" value="1"/>
</dbReference>
<organism evidence="5 6">
    <name type="scientific">Gymnopilus dilepis</name>
    <dbReference type="NCBI Taxonomy" id="231916"/>
    <lineage>
        <taxon>Eukaryota</taxon>
        <taxon>Fungi</taxon>
        <taxon>Dikarya</taxon>
        <taxon>Basidiomycota</taxon>
        <taxon>Agaricomycotina</taxon>
        <taxon>Agaricomycetes</taxon>
        <taxon>Agaricomycetidae</taxon>
        <taxon>Agaricales</taxon>
        <taxon>Agaricineae</taxon>
        <taxon>Hymenogastraceae</taxon>
        <taxon>Gymnopilus</taxon>
    </lineage>
</organism>
<dbReference type="InParanoid" id="A0A409Y370"/>
<evidence type="ECO:0000313" key="5">
    <source>
        <dbReference type="EMBL" id="PPQ97432.1"/>
    </source>
</evidence>
<feature type="domain" description="Peptidase C14 caspase" evidence="4">
    <location>
        <begin position="98"/>
        <end position="341"/>
    </location>
</feature>
<dbReference type="GO" id="GO:0005737">
    <property type="term" value="C:cytoplasm"/>
    <property type="evidence" value="ECO:0007669"/>
    <property type="project" value="TreeGrafter"/>
</dbReference>
<evidence type="ECO:0000256" key="2">
    <source>
        <dbReference type="ARBA" id="ARBA00022703"/>
    </source>
</evidence>
<accession>A0A409Y370</accession>
<dbReference type="Pfam" id="PF00656">
    <property type="entry name" value="Peptidase_C14"/>
    <property type="match status" value="1"/>
</dbReference>
<proteinExistence type="inferred from homology"/>
<protein>
    <recommendedName>
        <fullName evidence="4">Peptidase C14 caspase domain-containing protein</fullName>
    </recommendedName>
</protein>
<dbReference type="AlphaFoldDB" id="A0A409Y370"/>
<comment type="similarity">
    <text evidence="1">Belongs to the peptidase C14B family.</text>
</comment>
<comment type="caution">
    <text evidence="5">The sequence shown here is derived from an EMBL/GenBank/DDBJ whole genome shotgun (WGS) entry which is preliminary data.</text>
</comment>
<gene>
    <name evidence="5" type="ORF">CVT26_006784</name>
</gene>
<sequence>MDNAVLNGFEQALWFAYGFTSPDLNPEELFRECFRRARQPQYQKDPELLQDLEMLYWLRRQRQRGNLLSADSKYVSNSWQNTRPVDPDPRIIGKSQRTWALLIGNSDYSNLPLRGSRNDAQAMKNYLEDYLQVPKAQIQILLDANRAEMVNALYDLRDNSRIRSGDNILFYFSGHSAAYPAEEYITTWPEKLATIVGICPIDRGKSVPDISDIELNMILQQMRSTNITVILDCSYSGGAFMTPPSYEHLTSSRPHCPTSSGIRRMLEAAYSNPRRTPIFPPIVQSEDGDPSVPSFVLLAACQGYEHASEIGISEENPWRSARTSSLYGHFTCALLKVLQSELARGATFESITRGLPVLRTGRSMNL</sequence>
<dbReference type="GO" id="GO:0006508">
    <property type="term" value="P:proteolysis"/>
    <property type="evidence" value="ECO:0007669"/>
    <property type="project" value="InterPro"/>
</dbReference>
<dbReference type="InterPro" id="IPR011600">
    <property type="entry name" value="Pept_C14_caspase"/>
</dbReference>
<keyword evidence="3" id="KW-0788">Thiol protease</keyword>
<evidence type="ECO:0000259" key="4">
    <source>
        <dbReference type="Pfam" id="PF00656"/>
    </source>
</evidence>
<evidence type="ECO:0000256" key="1">
    <source>
        <dbReference type="ARBA" id="ARBA00009005"/>
    </source>
</evidence>
<dbReference type="InterPro" id="IPR050452">
    <property type="entry name" value="Metacaspase"/>
</dbReference>
<name>A0A409Y370_9AGAR</name>
<dbReference type="SUPFAM" id="SSF52129">
    <property type="entry name" value="Caspase-like"/>
    <property type="match status" value="1"/>
</dbReference>
<evidence type="ECO:0000256" key="3">
    <source>
        <dbReference type="ARBA" id="ARBA00022807"/>
    </source>
</evidence>
<evidence type="ECO:0000313" key="6">
    <source>
        <dbReference type="Proteomes" id="UP000284706"/>
    </source>
</evidence>
<keyword evidence="2" id="KW-0053">Apoptosis</keyword>
<reference evidence="5 6" key="1">
    <citation type="journal article" date="2018" name="Evol. Lett.">
        <title>Horizontal gene cluster transfer increased hallucinogenic mushroom diversity.</title>
        <authorList>
            <person name="Reynolds H.T."/>
            <person name="Vijayakumar V."/>
            <person name="Gluck-Thaler E."/>
            <person name="Korotkin H.B."/>
            <person name="Matheny P.B."/>
            <person name="Slot J.C."/>
        </authorList>
    </citation>
    <scope>NUCLEOTIDE SEQUENCE [LARGE SCALE GENOMIC DNA]</scope>
    <source>
        <strain evidence="5 6">SRW20</strain>
    </source>
</reference>
<dbReference type="Gene3D" id="3.40.50.1460">
    <property type="match status" value="1"/>
</dbReference>
<keyword evidence="3" id="KW-0645">Protease</keyword>
<dbReference type="GO" id="GO:0004197">
    <property type="term" value="F:cysteine-type endopeptidase activity"/>
    <property type="evidence" value="ECO:0007669"/>
    <property type="project" value="InterPro"/>
</dbReference>
<keyword evidence="6" id="KW-1185">Reference proteome</keyword>
<dbReference type="InterPro" id="IPR029030">
    <property type="entry name" value="Caspase-like_dom_sf"/>
</dbReference>
<keyword evidence="3" id="KW-0378">Hydrolase</keyword>
<dbReference type="PANTHER" id="PTHR48104:SF30">
    <property type="entry name" value="METACASPASE-1"/>
    <property type="match status" value="1"/>
</dbReference>
<dbReference type="Proteomes" id="UP000284706">
    <property type="component" value="Unassembled WGS sequence"/>
</dbReference>
<dbReference type="OrthoDB" id="10255174at2759"/>